<dbReference type="InterPro" id="IPR014729">
    <property type="entry name" value="Rossmann-like_a/b/a_fold"/>
</dbReference>
<dbReference type="Proteomes" id="UP000680206">
    <property type="component" value="Unassembled WGS sequence"/>
</dbReference>
<dbReference type="InterPro" id="IPR051786">
    <property type="entry name" value="ASN_synthetase/amidase"/>
</dbReference>
<evidence type="ECO:0000256" key="1">
    <source>
        <dbReference type="ARBA" id="ARBA00005187"/>
    </source>
</evidence>
<name>A0ABS3S9T5_9ACTN</name>
<evidence type="ECO:0000313" key="6">
    <source>
        <dbReference type="EMBL" id="MBO2464980.1"/>
    </source>
</evidence>
<evidence type="ECO:0000259" key="5">
    <source>
        <dbReference type="Pfam" id="PF00733"/>
    </source>
</evidence>
<dbReference type="PANTHER" id="PTHR43284:SF1">
    <property type="entry name" value="ASPARAGINE SYNTHETASE"/>
    <property type="match status" value="1"/>
</dbReference>
<dbReference type="Gene3D" id="3.40.50.620">
    <property type="entry name" value="HUPs"/>
    <property type="match status" value="1"/>
</dbReference>
<reference evidence="6 7" key="1">
    <citation type="submission" date="2021-03" db="EMBL/GenBank/DDBJ databases">
        <title>Actinomadura violae sp. nov., isolated from lichen in Thailand.</title>
        <authorList>
            <person name="Kanchanasin P."/>
            <person name="Saeng-In P."/>
            <person name="Phongsopitanun W."/>
            <person name="Yuki M."/>
            <person name="Kudo T."/>
            <person name="Ohkuma M."/>
            <person name="Tanasupawat S."/>
        </authorList>
    </citation>
    <scope>NUCLEOTIDE SEQUENCE [LARGE SCALE GENOMIC DNA]</scope>
    <source>
        <strain evidence="6 7">LCR2-06</strain>
    </source>
</reference>
<dbReference type="Pfam" id="PF00733">
    <property type="entry name" value="Asn_synthase"/>
    <property type="match status" value="1"/>
</dbReference>
<comment type="catalytic activity">
    <reaction evidence="4">
        <text>L-aspartate + L-glutamine + ATP + H2O = L-asparagine + L-glutamate + AMP + diphosphate + H(+)</text>
        <dbReference type="Rhea" id="RHEA:12228"/>
        <dbReference type="ChEBI" id="CHEBI:15377"/>
        <dbReference type="ChEBI" id="CHEBI:15378"/>
        <dbReference type="ChEBI" id="CHEBI:29985"/>
        <dbReference type="ChEBI" id="CHEBI:29991"/>
        <dbReference type="ChEBI" id="CHEBI:30616"/>
        <dbReference type="ChEBI" id="CHEBI:33019"/>
        <dbReference type="ChEBI" id="CHEBI:58048"/>
        <dbReference type="ChEBI" id="CHEBI:58359"/>
        <dbReference type="ChEBI" id="CHEBI:456215"/>
        <dbReference type="EC" id="6.3.5.4"/>
    </reaction>
</comment>
<dbReference type="Gene3D" id="3.60.20.10">
    <property type="entry name" value="Glutamine Phosphoribosylpyrophosphate, subunit 1, domain 1"/>
    <property type="match status" value="1"/>
</dbReference>
<protein>
    <recommendedName>
        <fullName evidence="2">asparagine synthase (glutamine-hydrolyzing)</fullName>
        <ecNumber evidence="2">6.3.5.4</ecNumber>
    </recommendedName>
</protein>
<keyword evidence="7" id="KW-1185">Reference proteome</keyword>
<gene>
    <name evidence="6" type="ORF">J4709_46185</name>
</gene>
<dbReference type="PANTHER" id="PTHR43284">
    <property type="entry name" value="ASPARAGINE SYNTHETASE (GLUTAMINE-HYDROLYZING)"/>
    <property type="match status" value="1"/>
</dbReference>
<comment type="caution">
    <text evidence="6">The sequence shown here is derived from an EMBL/GenBank/DDBJ whole genome shotgun (WGS) entry which is preliminary data.</text>
</comment>
<proteinExistence type="predicted"/>
<evidence type="ECO:0000256" key="2">
    <source>
        <dbReference type="ARBA" id="ARBA00012737"/>
    </source>
</evidence>
<organism evidence="6 7">
    <name type="scientific">Actinomadura violacea</name>
    <dbReference type="NCBI Taxonomy" id="2819934"/>
    <lineage>
        <taxon>Bacteria</taxon>
        <taxon>Bacillati</taxon>
        <taxon>Actinomycetota</taxon>
        <taxon>Actinomycetes</taxon>
        <taxon>Streptosporangiales</taxon>
        <taxon>Thermomonosporaceae</taxon>
        <taxon>Actinomadura</taxon>
    </lineage>
</organism>
<feature type="domain" description="Asparagine synthetase" evidence="5">
    <location>
        <begin position="260"/>
        <end position="635"/>
    </location>
</feature>
<dbReference type="RefSeq" id="WP_208251843.1">
    <property type="nucleotide sequence ID" value="NZ_JAGEPF010000040.1"/>
</dbReference>
<sequence length="650" mass="68810">MVIPRRPRSRGPSWVCMLPGIGPGQTAPDEVGLGQAEQLLGRRAVRTARHACGRLWLAGDPGTQDWRVVAAGSVRVALFGHCPLPDSALRGRVERAVACGTIDALTRLPGDFLLLVSSPDAVHGYTDPAGLRRLFHTRHHDQVLISDRAALLAELTGAAIDTRWLAARLACPELVSAAAATAAPYTAIHTVPPGHRITLDRTPATRTPVTVAGYWTPPGSDGHIDFGEAAGRLADALTGAVTDATTHTTTGPTGIGAGMVSCQLSGGLDSAALAGLAAQQPGRPMLLVTAASVTAANDDVFWARRVAANLPGAGCRIRHRVLEPGEHPAFFAPADPGLPLLDEPAPFAASAARICHLAQVVTASGARVHLNGQGGDEVLTAPVGYLRDHLRQAPRDALRRVRGHAALSGVAARHLLAAMTTNPSYRSWLAGLAAGDLTYRPGRRDRDRVGEMAGWEAPVLLPPWATGDAEAMLREQLRGAAAQAVPLAATASRHYELVRVRAMARRAGLYRDALEALGVTARFPFFDRAVLHACLAVHPAQRTDPWQPKPLLHAALGPALGPVLPDRRTKGHYNHDILHGLATHREALLEMFDGSALAGLGLIDDTRIRRAIGDAEHGRIPPSFLNETLACETWLKAHHHTTTQSTSGAA</sequence>
<keyword evidence="3" id="KW-0061">Asparagine biosynthesis</keyword>
<dbReference type="InterPro" id="IPR001962">
    <property type="entry name" value="Asn_synthase"/>
</dbReference>
<accession>A0ABS3S9T5</accession>
<keyword evidence="3" id="KW-0028">Amino-acid biosynthesis</keyword>
<dbReference type="InterPro" id="IPR029055">
    <property type="entry name" value="Ntn_hydrolases_N"/>
</dbReference>
<evidence type="ECO:0000256" key="4">
    <source>
        <dbReference type="ARBA" id="ARBA00048741"/>
    </source>
</evidence>
<dbReference type="SUPFAM" id="SSF52402">
    <property type="entry name" value="Adenine nucleotide alpha hydrolases-like"/>
    <property type="match status" value="1"/>
</dbReference>
<dbReference type="EC" id="6.3.5.4" evidence="2"/>
<evidence type="ECO:0000313" key="7">
    <source>
        <dbReference type="Proteomes" id="UP000680206"/>
    </source>
</evidence>
<evidence type="ECO:0000256" key="3">
    <source>
        <dbReference type="ARBA" id="ARBA00022888"/>
    </source>
</evidence>
<comment type="pathway">
    <text evidence="1">Amino-acid biosynthesis; L-asparagine biosynthesis; L-asparagine from L-aspartate (L-Gln route): step 1/1.</text>
</comment>
<dbReference type="SUPFAM" id="SSF56235">
    <property type="entry name" value="N-terminal nucleophile aminohydrolases (Ntn hydrolases)"/>
    <property type="match status" value="1"/>
</dbReference>
<dbReference type="EMBL" id="JAGEPF010000040">
    <property type="protein sequence ID" value="MBO2464980.1"/>
    <property type="molecule type" value="Genomic_DNA"/>
</dbReference>